<dbReference type="EMBL" id="CP014544">
    <property type="protein sequence ID" value="AMO68889.1"/>
    <property type="molecule type" value="Genomic_DNA"/>
</dbReference>
<dbReference type="FunFam" id="1.10.10.10:FF:000001">
    <property type="entry name" value="LysR family transcriptional regulator"/>
    <property type="match status" value="1"/>
</dbReference>
<dbReference type="Proteomes" id="UP000074119">
    <property type="component" value="Chromosome"/>
</dbReference>
<dbReference type="AlphaFoldDB" id="A0A127M6M7"/>
<reference evidence="6 7" key="1">
    <citation type="submission" date="2015-12" db="EMBL/GenBank/DDBJ databases">
        <authorList>
            <person name="Shamseldin A."/>
            <person name="Moawad H."/>
            <person name="Abd El-Rahim W.M."/>
            <person name="Sadowsky M.J."/>
        </authorList>
    </citation>
    <scope>NUCLEOTIDE SEQUENCE [LARGE SCALE GENOMIC DNA]</scope>
    <source>
        <strain evidence="6 7">SM2</strain>
    </source>
</reference>
<dbReference type="GO" id="GO:0000976">
    <property type="term" value="F:transcription cis-regulatory region binding"/>
    <property type="evidence" value="ECO:0007669"/>
    <property type="project" value="TreeGrafter"/>
</dbReference>
<dbReference type="PROSITE" id="PS50931">
    <property type="entry name" value="HTH_LYSR"/>
    <property type="match status" value="1"/>
</dbReference>
<evidence type="ECO:0000256" key="2">
    <source>
        <dbReference type="ARBA" id="ARBA00023015"/>
    </source>
</evidence>
<keyword evidence="2" id="KW-0805">Transcription regulation</keyword>
<proteinExistence type="inferred from homology"/>
<dbReference type="SUPFAM" id="SSF46785">
    <property type="entry name" value="Winged helix' DNA-binding domain"/>
    <property type="match status" value="1"/>
</dbReference>
<dbReference type="SUPFAM" id="SSF53850">
    <property type="entry name" value="Periplasmic binding protein-like II"/>
    <property type="match status" value="1"/>
</dbReference>
<dbReference type="InterPro" id="IPR000847">
    <property type="entry name" value="LysR_HTH_N"/>
</dbReference>
<dbReference type="PRINTS" id="PR00039">
    <property type="entry name" value="HTHLYSR"/>
</dbReference>
<dbReference type="PANTHER" id="PTHR30126:SF94">
    <property type="entry name" value="LYSR FAMILY TRANSCRIPTIONAL REGULATOR"/>
    <property type="match status" value="1"/>
</dbReference>
<feature type="domain" description="HTH lysR-type" evidence="5">
    <location>
        <begin position="1"/>
        <end position="60"/>
    </location>
</feature>
<dbReference type="InterPro" id="IPR036388">
    <property type="entry name" value="WH-like_DNA-bd_sf"/>
</dbReference>
<name>A0A127M6M7_9GAMM</name>
<evidence type="ECO:0000256" key="3">
    <source>
        <dbReference type="ARBA" id="ARBA00023125"/>
    </source>
</evidence>
<dbReference type="InterPro" id="IPR005119">
    <property type="entry name" value="LysR_subst-bd"/>
</dbReference>
<dbReference type="InterPro" id="IPR036390">
    <property type="entry name" value="WH_DNA-bd_sf"/>
</dbReference>
<evidence type="ECO:0000256" key="1">
    <source>
        <dbReference type="ARBA" id="ARBA00009437"/>
    </source>
</evidence>
<evidence type="ECO:0000313" key="6">
    <source>
        <dbReference type="EMBL" id="AMO68889.1"/>
    </source>
</evidence>
<keyword evidence="3" id="KW-0238">DNA-binding</keyword>
<evidence type="ECO:0000313" key="7">
    <source>
        <dbReference type="Proteomes" id="UP000074119"/>
    </source>
</evidence>
<accession>A0A127M6M7</accession>
<dbReference type="GO" id="GO:0003700">
    <property type="term" value="F:DNA-binding transcription factor activity"/>
    <property type="evidence" value="ECO:0007669"/>
    <property type="project" value="InterPro"/>
</dbReference>
<dbReference type="KEGG" id="zal:AZF00_11520"/>
<organism evidence="6 7">
    <name type="scientific">Zhongshania aliphaticivorans</name>
    <dbReference type="NCBI Taxonomy" id="1470434"/>
    <lineage>
        <taxon>Bacteria</taxon>
        <taxon>Pseudomonadati</taxon>
        <taxon>Pseudomonadota</taxon>
        <taxon>Gammaproteobacteria</taxon>
        <taxon>Cellvibrionales</taxon>
        <taxon>Spongiibacteraceae</taxon>
        <taxon>Zhongshania</taxon>
    </lineage>
</organism>
<protein>
    <submittedName>
        <fullName evidence="6">LysR family transcriptional regulator</fullName>
    </submittedName>
</protein>
<dbReference type="Gene3D" id="1.10.10.10">
    <property type="entry name" value="Winged helix-like DNA-binding domain superfamily/Winged helix DNA-binding domain"/>
    <property type="match status" value="1"/>
</dbReference>
<dbReference type="Pfam" id="PF00126">
    <property type="entry name" value="HTH_1"/>
    <property type="match status" value="1"/>
</dbReference>
<gene>
    <name evidence="6" type="ORF">AZF00_11520</name>
</gene>
<dbReference type="Pfam" id="PF03466">
    <property type="entry name" value="LysR_substrate"/>
    <property type="match status" value="1"/>
</dbReference>
<dbReference type="STRING" id="1470434.AZF00_11520"/>
<evidence type="ECO:0000256" key="4">
    <source>
        <dbReference type="ARBA" id="ARBA00023163"/>
    </source>
</evidence>
<sequence>MKYTIRQLEIFLSVAKFQSVSKAAEQLCLSQSAASAGLQSLEKAYGVTLFDRQGNKIKLNPIGHTLRKEAETLFAHCQQFDDALTLHSDIGHLRVGASFTIGNHLVVRYLADYLNKYPEADVQLETANTPEVVAKVLNYEVDVGMIEREVQHRELELIPWKEDELVVFCSATHPLAKKRVLKDADIKAARWILREPDSGARHTFDRALAGLLPEIEIYREFKHNEAIKSAVESGLGIGCLSKVVLQNDFRNGDLVPLKLANRDMTRMFYFALPKQRHNKKAVEFWISLCSKLGE</sequence>
<dbReference type="Gene3D" id="3.40.190.290">
    <property type="match status" value="1"/>
</dbReference>
<comment type="similarity">
    <text evidence="1">Belongs to the LysR transcriptional regulatory family.</text>
</comment>
<dbReference type="PANTHER" id="PTHR30126">
    <property type="entry name" value="HTH-TYPE TRANSCRIPTIONAL REGULATOR"/>
    <property type="match status" value="1"/>
</dbReference>
<keyword evidence="4" id="KW-0804">Transcription</keyword>
<dbReference type="RefSeq" id="WP_008249229.1">
    <property type="nucleotide sequence ID" value="NZ_CP014544.1"/>
</dbReference>
<evidence type="ECO:0000259" key="5">
    <source>
        <dbReference type="PROSITE" id="PS50931"/>
    </source>
</evidence>
<dbReference type="CDD" id="cd08420">
    <property type="entry name" value="PBP2_CysL_like"/>
    <property type="match status" value="1"/>
</dbReference>